<organism evidence="2 3">
    <name type="scientific">Micromonospora rhizosphaerae</name>
    <dbReference type="NCBI Taxonomy" id="568872"/>
    <lineage>
        <taxon>Bacteria</taxon>
        <taxon>Bacillati</taxon>
        <taxon>Actinomycetota</taxon>
        <taxon>Actinomycetes</taxon>
        <taxon>Micromonosporales</taxon>
        <taxon>Micromonosporaceae</taxon>
        <taxon>Micromonospora</taxon>
    </lineage>
</organism>
<dbReference type="Proteomes" id="UP000199413">
    <property type="component" value="Unassembled WGS sequence"/>
</dbReference>
<feature type="compositionally biased region" description="Pro residues" evidence="1">
    <location>
        <begin position="361"/>
        <end position="379"/>
    </location>
</feature>
<dbReference type="EMBL" id="FMHV01000002">
    <property type="protein sequence ID" value="SCL20247.1"/>
    <property type="molecule type" value="Genomic_DNA"/>
</dbReference>
<feature type="compositionally biased region" description="Low complexity" evidence="1">
    <location>
        <begin position="304"/>
        <end position="331"/>
    </location>
</feature>
<dbReference type="STRING" id="568872.GA0070624_1951"/>
<dbReference type="AlphaFoldDB" id="A0A1C6RSR3"/>
<name>A0A1C6RSR3_9ACTN</name>
<reference evidence="3" key="1">
    <citation type="submission" date="2016-06" db="EMBL/GenBank/DDBJ databases">
        <authorList>
            <person name="Varghese N."/>
            <person name="Submissions Spin"/>
        </authorList>
    </citation>
    <scope>NUCLEOTIDE SEQUENCE [LARGE SCALE GENOMIC DNA]</scope>
    <source>
        <strain evidence="3">DSM 45431</strain>
    </source>
</reference>
<evidence type="ECO:0000313" key="2">
    <source>
        <dbReference type="EMBL" id="SCL20247.1"/>
    </source>
</evidence>
<protein>
    <submittedName>
        <fullName evidence="2">Uncharacterized protein</fullName>
    </submittedName>
</protein>
<evidence type="ECO:0000313" key="3">
    <source>
        <dbReference type="Proteomes" id="UP000199413"/>
    </source>
</evidence>
<accession>A0A1C6RSR3</accession>
<sequence>MSGAGLRGYIPRHAEPPSRAPVTELEGTGSGWRGRWAKRENKRRRRAYEDAVEAWSLRGIRLQRLRAAVEQFPAESPEGLPVDLADGEVVVAVQPQAELVEVEAGRHVDLPTPELAVVPVRRTERARRLPHGIRVAGVGTAVITDRRVILLGREEDREWAFPLLSGLAHYPTAAITLLHTVDGRPLAGLRVPLDDAARFRLRLTMAYADFIGQRPLVLARLDAAVAANRRSRPPVPVVATAEQAPARARLAHPAIVAAAVALIALPAYAMTVGSRGPDGPRGAFDGGAPDAPLRTALPDTGTGPSNAPTTASPAPSNAPTTASSAPATTTPGDAAGVPTLGPVDPDAPLGSAPTPRRVPRATPPPNAGPGPVRPAPGSPGSPTAMPADRCGAPENPYGYNYCGGDLVHEPAVGVCSYFTCVDGFWAGKGYLTVCDDGRVGMVGGGTGRCPERAGRKEPVYVYQPATG</sequence>
<keyword evidence="3" id="KW-1185">Reference proteome</keyword>
<evidence type="ECO:0000256" key="1">
    <source>
        <dbReference type="SAM" id="MobiDB-lite"/>
    </source>
</evidence>
<proteinExistence type="predicted"/>
<feature type="region of interest" description="Disordered" evidence="1">
    <location>
        <begin position="279"/>
        <end position="389"/>
    </location>
</feature>
<gene>
    <name evidence="2" type="ORF">GA0070624_1951</name>
</gene>
<feature type="region of interest" description="Disordered" evidence="1">
    <location>
        <begin position="1"/>
        <end position="34"/>
    </location>
</feature>